<keyword evidence="2 8" id="KW-0808">Transferase</keyword>
<evidence type="ECO:0000256" key="1">
    <source>
        <dbReference type="ARBA" id="ARBA00009747"/>
    </source>
</evidence>
<keyword evidence="8" id="KW-0464">Manganese</keyword>
<keyword evidence="7 8" id="KW-0460">Magnesium</keyword>
<sequence length="487" mass="53115">MTFAFDNTYAQLPDRFFERLAPVPVAQPWLVKLNEALARLLGLDIEALGSPEGLAMLAGNRVPEGAAPLAMAYAGHQFGNFVPQLGDGRAILLGEILDPTGERFDIHLKGSGRTPFSRNGDGRAWLGPVLREYILSEAMNALGIPTTRSLAVVATGEPVFRETPLPGAVLTRVARSHVRVGTFEYFHARQDIDALRRLADYVIARHYPEARQSDQPYRALISAVAARQAELVAKWLGVGFIHGVMNTDNMSIAGETIDYGPCAFMDDFHPGRVYSSIDRRGRYAYGNQPRIAQWNIARLAESLLPLLDPDANKAVEVSQVAIGRFGPCFEQAYLAGFRAKLGLLEPQAGDAGLIDGLLQLMSEVGADFTNTFRYLCDAAAGATDPVSAQFGKSAAFDTWLAHWDARLTSESVRPDARATAMRLANPAIIPRNHRVEAVINAAVDGDLNPLEAFLQALANPWDEGHDADYYMRPPAPDEVVQKTFCGT</sequence>
<dbReference type="Pfam" id="PF02696">
    <property type="entry name" value="SelO"/>
    <property type="match status" value="1"/>
</dbReference>
<dbReference type="AlphaFoldDB" id="A0A2W4QEB7"/>
<comment type="catalytic activity">
    <reaction evidence="8">
        <text>L-tyrosyl-[protein] + ATP = O-(5'-adenylyl)-L-tyrosyl-[protein] + diphosphate</text>
        <dbReference type="Rhea" id="RHEA:54288"/>
        <dbReference type="Rhea" id="RHEA-COMP:10136"/>
        <dbReference type="Rhea" id="RHEA-COMP:13846"/>
        <dbReference type="ChEBI" id="CHEBI:30616"/>
        <dbReference type="ChEBI" id="CHEBI:33019"/>
        <dbReference type="ChEBI" id="CHEBI:46858"/>
        <dbReference type="ChEBI" id="CHEBI:83624"/>
        <dbReference type="EC" id="2.7.7.108"/>
    </reaction>
</comment>
<dbReference type="GO" id="GO:0030145">
    <property type="term" value="F:manganese ion binding"/>
    <property type="evidence" value="ECO:0007669"/>
    <property type="project" value="UniProtKB-UniRule"/>
</dbReference>
<comment type="catalytic activity">
    <reaction evidence="8">
        <text>L-seryl-[protein] + UTP = O-(5'-uridylyl)-L-seryl-[protein] + diphosphate</text>
        <dbReference type="Rhea" id="RHEA:64604"/>
        <dbReference type="Rhea" id="RHEA-COMP:9863"/>
        <dbReference type="Rhea" id="RHEA-COMP:16635"/>
        <dbReference type="ChEBI" id="CHEBI:29999"/>
        <dbReference type="ChEBI" id="CHEBI:33019"/>
        <dbReference type="ChEBI" id="CHEBI:46398"/>
        <dbReference type="ChEBI" id="CHEBI:156051"/>
    </reaction>
</comment>
<reference evidence="9 10" key="1">
    <citation type="journal article" date="2018" name="Aquat. Microb. Ecol.">
        <title>Gammaproteobacterial methanotrophs dominate.</title>
        <authorList>
            <person name="Rissanen A.J."/>
            <person name="Saarenheimo J."/>
            <person name="Tiirola M."/>
            <person name="Peura S."/>
            <person name="Aalto S.L."/>
            <person name="Karvinen A."/>
            <person name="Nykanen H."/>
        </authorList>
    </citation>
    <scope>NUCLEOTIDE SEQUENCE [LARGE SCALE GENOMIC DNA]</scope>
    <source>
        <strain evidence="9">AMbin10</strain>
    </source>
</reference>
<dbReference type="InterPro" id="IPR003846">
    <property type="entry name" value="SelO"/>
</dbReference>
<evidence type="ECO:0000256" key="7">
    <source>
        <dbReference type="ARBA" id="ARBA00022842"/>
    </source>
</evidence>
<comment type="similarity">
    <text evidence="1 8">Belongs to the SELO family.</text>
</comment>
<comment type="cofactor">
    <cofactor evidence="8">
        <name>Mg(2+)</name>
        <dbReference type="ChEBI" id="CHEBI:18420"/>
    </cofactor>
    <cofactor evidence="8">
        <name>Mn(2+)</name>
        <dbReference type="ChEBI" id="CHEBI:29035"/>
    </cofactor>
</comment>
<feature type="binding site" evidence="8">
    <location>
        <position position="121"/>
    </location>
    <ligand>
        <name>ATP</name>
        <dbReference type="ChEBI" id="CHEBI:30616"/>
    </ligand>
</feature>
<feature type="binding site" evidence="8">
    <location>
        <position position="172"/>
    </location>
    <ligand>
        <name>ATP</name>
        <dbReference type="ChEBI" id="CHEBI:30616"/>
    </ligand>
</feature>
<evidence type="ECO:0000256" key="5">
    <source>
        <dbReference type="ARBA" id="ARBA00022741"/>
    </source>
</evidence>
<feature type="binding site" evidence="8">
    <location>
        <position position="109"/>
    </location>
    <ligand>
        <name>ATP</name>
        <dbReference type="ChEBI" id="CHEBI:30616"/>
    </ligand>
</feature>
<keyword evidence="5 8" id="KW-0547">Nucleotide-binding</keyword>
<evidence type="ECO:0000313" key="9">
    <source>
        <dbReference type="EMBL" id="PZN70483.1"/>
    </source>
</evidence>
<feature type="binding site" evidence="8">
    <location>
        <position position="122"/>
    </location>
    <ligand>
        <name>ATP</name>
        <dbReference type="ChEBI" id="CHEBI:30616"/>
    </ligand>
</feature>
<dbReference type="NCBIfam" id="NF000658">
    <property type="entry name" value="PRK00029.1"/>
    <property type="match status" value="1"/>
</dbReference>
<dbReference type="GO" id="GO:0005524">
    <property type="term" value="F:ATP binding"/>
    <property type="evidence" value="ECO:0007669"/>
    <property type="project" value="UniProtKB-UniRule"/>
</dbReference>
<feature type="binding site" evidence="8">
    <location>
        <position position="86"/>
    </location>
    <ligand>
        <name>ATP</name>
        <dbReference type="ChEBI" id="CHEBI:30616"/>
    </ligand>
</feature>
<organism evidence="9 10">
    <name type="scientific">Candidatus Methylumidiphilus alinenensis</name>
    <dbReference type="NCBI Taxonomy" id="2202197"/>
    <lineage>
        <taxon>Bacteria</taxon>
        <taxon>Pseudomonadati</taxon>
        <taxon>Pseudomonadota</taxon>
        <taxon>Gammaproteobacteria</taxon>
        <taxon>Methylococcales</taxon>
        <taxon>Candidatus Methylumidiphilus</taxon>
    </lineage>
</organism>
<dbReference type="EC" id="2.7.7.108" evidence="8"/>
<evidence type="ECO:0000313" key="10">
    <source>
        <dbReference type="Proteomes" id="UP000249396"/>
    </source>
</evidence>
<feature type="binding site" evidence="8">
    <location>
        <position position="89"/>
    </location>
    <ligand>
        <name>ATP</name>
        <dbReference type="ChEBI" id="CHEBI:30616"/>
    </ligand>
</feature>
<keyword evidence="3 8" id="KW-0548">Nucleotidyltransferase</keyword>
<evidence type="ECO:0000256" key="2">
    <source>
        <dbReference type="ARBA" id="ARBA00022679"/>
    </source>
</evidence>
<dbReference type="EMBL" id="QJPH01000555">
    <property type="protein sequence ID" value="PZN70483.1"/>
    <property type="molecule type" value="Genomic_DNA"/>
</dbReference>
<feature type="binding site" evidence="8">
    <location>
        <position position="258"/>
    </location>
    <ligand>
        <name>Mg(2+)</name>
        <dbReference type="ChEBI" id="CHEBI:18420"/>
    </ligand>
</feature>
<protein>
    <recommendedName>
        <fullName evidence="8">Protein nucleotidyltransferase YdiU</fullName>
        <ecNumber evidence="8">2.7.7.-</ecNumber>
    </recommendedName>
    <alternativeName>
        <fullName evidence="8">Protein adenylyltransferase YdiU</fullName>
        <ecNumber evidence="8">2.7.7.108</ecNumber>
    </alternativeName>
    <alternativeName>
        <fullName evidence="8">Protein uridylyltransferase YdiU</fullName>
        <ecNumber evidence="8">2.7.7.-</ecNumber>
    </alternativeName>
</protein>
<proteinExistence type="inferred from homology"/>
<comment type="catalytic activity">
    <reaction evidence="8">
        <text>L-tyrosyl-[protein] + UTP = O-(5'-uridylyl)-L-tyrosyl-[protein] + diphosphate</text>
        <dbReference type="Rhea" id="RHEA:83887"/>
        <dbReference type="Rhea" id="RHEA-COMP:10136"/>
        <dbReference type="Rhea" id="RHEA-COMP:20238"/>
        <dbReference type="ChEBI" id="CHEBI:33019"/>
        <dbReference type="ChEBI" id="CHEBI:46398"/>
        <dbReference type="ChEBI" id="CHEBI:46858"/>
        <dbReference type="ChEBI" id="CHEBI:90602"/>
    </reaction>
</comment>
<keyword evidence="6 8" id="KW-0067">ATP-binding</keyword>
<name>A0A2W4QEB7_9GAMM</name>
<feature type="active site" description="Proton acceptor" evidence="8">
    <location>
        <position position="248"/>
    </location>
</feature>
<comment type="caution">
    <text evidence="9">The sequence shown here is derived from an EMBL/GenBank/DDBJ whole genome shotgun (WGS) entry which is preliminary data.</text>
</comment>
<dbReference type="GO" id="GO:0070733">
    <property type="term" value="F:AMPylase activity"/>
    <property type="evidence" value="ECO:0007669"/>
    <property type="project" value="UniProtKB-EC"/>
</dbReference>
<feature type="binding site" evidence="8">
    <location>
        <position position="88"/>
    </location>
    <ligand>
        <name>ATP</name>
        <dbReference type="ChEBI" id="CHEBI:30616"/>
    </ligand>
</feature>
<evidence type="ECO:0000256" key="3">
    <source>
        <dbReference type="ARBA" id="ARBA00022695"/>
    </source>
</evidence>
<dbReference type="EC" id="2.7.7.-" evidence="8"/>
<feature type="binding site" evidence="8">
    <location>
        <position position="179"/>
    </location>
    <ligand>
        <name>ATP</name>
        <dbReference type="ChEBI" id="CHEBI:30616"/>
    </ligand>
</feature>
<evidence type="ECO:0000256" key="4">
    <source>
        <dbReference type="ARBA" id="ARBA00022723"/>
    </source>
</evidence>
<dbReference type="GO" id="GO:0000287">
    <property type="term" value="F:magnesium ion binding"/>
    <property type="evidence" value="ECO:0007669"/>
    <property type="project" value="UniProtKB-UniRule"/>
</dbReference>
<dbReference type="HAMAP" id="MF_00692">
    <property type="entry name" value="SelO"/>
    <property type="match status" value="1"/>
</dbReference>
<comment type="catalytic activity">
    <reaction evidence="8">
        <text>L-seryl-[protein] + ATP = 3-O-(5'-adenylyl)-L-seryl-[protein] + diphosphate</text>
        <dbReference type="Rhea" id="RHEA:58120"/>
        <dbReference type="Rhea" id="RHEA-COMP:9863"/>
        <dbReference type="Rhea" id="RHEA-COMP:15073"/>
        <dbReference type="ChEBI" id="CHEBI:29999"/>
        <dbReference type="ChEBI" id="CHEBI:30616"/>
        <dbReference type="ChEBI" id="CHEBI:33019"/>
        <dbReference type="ChEBI" id="CHEBI:142516"/>
        <dbReference type="EC" id="2.7.7.108"/>
    </reaction>
</comment>
<evidence type="ECO:0000256" key="6">
    <source>
        <dbReference type="ARBA" id="ARBA00022840"/>
    </source>
</evidence>
<dbReference type="PANTHER" id="PTHR32057">
    <property type="entry name" value="PROTEIN ADENYLYLTRANSFERASE SELO, MITOCHONDRIAL"/>
    <property type="match status" value="1"/>
</dbReference>
<comment type="catalytic activity">
    <reaction evidence="8">
        <text>L-threonyl-[protein] + ATP = 3-O-(5'-adenylyl)-L-threonyl-[protein] + diphosphate</text>
        <dbReference type="Rhea" id="RHEA:54292"/>
        <dbReference type="Rhea" id="RHEA-COMP:11060"/>
        <dbReference type="Rhea" id="RHEA-COMP:13847"/>
        <dbReference type="ChEBI" id="CHEBI:30013"/>
        <dbReference type="ChEBI" id="CHEBI:30616"/>
        <dbReference type="ChEBI" id="CHEBI:33019"/>
        <dbReference type="ChEBI" id="CHEBI:138113"/>
        <dbReference type="EC" id="2.7.7.108"/>
    </reaction>
</comment>
<comment type="function">
    <text evidence="8">Nucleotidyltransferase involved in the post-translational modification of proteins. It can catalyze the addition of adenosine monophosphate (AMP) or uridine monophosphate (UMP) to a protein, resulting in modifications known as AMPylation and UMPylation.</text>
</comment>
<feature type="binding site" evidence="8">
    <location>
        <position position="258"/>
    </location>
    <ligand>
        <name>ATP</name>
        <dbReference type="ChEBI" id="CHEBI:30616"/>
    </ligand>
</feature>
<keyword evidence="4 8" id="KW-0479">Metal-binding</keyword>
<dbReference type="PANTHER" id="PTHR32057:SF14">
    <property type="entry name" value="PROTEIN ADENYLYLTRANSFERASE SELO, MITOCHONDRIAL"/>
    <property type="match status" value="1"/>
</dbReference>
<feature type="binding site" evidence="8">
    <location>
        <position position="249"/>
    </location>
    <ligand>
        <name>Mg(2+)</name>
        <dbReference type="ChEBI" id="CHEBI:18420"/>
    </ligand>
</feature>
<dbReference type="Proteomes" id="UP000249396">
    <property type="component" value="Unassembled WGS sequence"/>
</dbReference>
<evidence type="ECO:0000256" key="8">
    <source>
        <dbReference type="HAMAP-Rule" id="MF_00692"/>
    </source>
</evidence>
<gene>
    <name evidence="8" type="primary">ydiU</name>
    <name evidence="8" type="synonym">selO</name>
    <name evidence="9" type="ORF">DM484_28495</name>
</gene>
<comment type="catalytic activity">
    <reaction evidence="8">
        <text>L-histidyl-[protein] + UTP = N(tele)-(5'-uridylyl)-L-histidyl-[protein] + diphosphate</text>
        <dbReference type="Rhea" id="RHEA:83891"/>
        <dbReference type="Rhea" id="RHEA-COMP:9745"/>
        <dbReference type="Rhea" id="RHEA-COMP:20239"/>
        <dbReference type="ChEBI" id="CHEBI:29979"/>
        <dbReference type="ChEBI" id="CHEBI:33019"/>
        <dbReference type="ChEBI" id="CHEBI:46398"/>
        <dbReference type="ChEBI" id="CHEBI:233474"/>
    </reaction>
</comment>
<accession>A0A2W4QEB7</accession>